<accession>A0A0F9HWJ5</accession>
<reference evidence="1" key="1">
    <citation type="journal article" date="2015" name="Nature">
        <title>Complex archaea that bridge the gap between prokaryotes and eukaryotes.</title>
        <authorList>
            <person name="Spang A."/>
            <person name="Saw J.H."/>
            <person name="Jorgensen S.L."/>
            <person name="Zaremba-Niedzwiedzka K."/>
            <person name="Martijn J."/>
            <person name="Lind A.E."/>
            <person name="van Eijk R."/>
            <person name="Schleper C."/>
            <person name="Guy L."/>
            <person name="Ettema T.J."/>
        </authorList>
    </citation>
    <scope>NUCLEOTIDE SEQUENCE</scope>
</reference>
<evidence type="ECO:0000313" key="1">
    <source>
        <dbReference type="EMBL" id="KKM07497.1"/>
    </source>
</evidence>
<protein>
    <submittedName>
        <fullName evidence="1">Uncharacterized protein</fullName>
    </submittedName>
</protein>
<sequence>LRQKDIERVKPFTNLGFAELLARRPTQ</sequence>
<comment type="caution">
    <text evidence="1">The sequence shown here is derived from an EMBL/GenBank/DDBJ whole genome shotgun (WGS) entry which is preliminary data.</text>
</comment>
<organism evidence="1">
    <name type="scientific">marine sediment metagenome</name>
    <dbReference type="NCBI Taxonomy" id="412755"/>
    <lineage>
        <taxon>unclassified sequences</taxon>
        <taxon>metagenomes</taxon>
        <taxon>ecological metagenomes</taxon>
    </lineage>
</organism>
<dbReference type="EMBL" id="LAZR01015758">
    <property type="protein sequence ID" value="KKM07497.1"/>
    <property type="molecule type" value="Genomic_DNA"/>
</dbReference>
<name>A0A0F9HWJ5_9ZZZZ</name>
<gene>
    <name evidence="1" type="ORF">LCGC14_1733380</name>
</gene>
<dbReference type="AlphaFoldDB" id="A0A0F9HWJ5"/>
<proteinExistence type="predicted"/>
<feature type="non-terminal residue" evidence="1">
    <location>
        <position position="1"/>
    </location>
</feature>